<proteinExistence type="predicted"/>
<organism evidence="1 2">
    <name type="scientific">Micromonospora violae</name>
    <dbReference type="NCBI Taxonomy" id="1278207"/>
    <lineage>
        <taxon>Bacteria</taxon>
        <taxon>Bacillati</taxon>
        <taxon>Actinomycetota</taxon>
        <taxon>Actinomycetes</taxon>
        <taxon>Micromonosporales</taxon>
        <taxon>Micromonosporaceae</taxon>
        <taxon>Micromonospora</taxon>
    </lineage>
</organism>
<evidence type="ECO:0000313" key="1">
    <source>
        <dbReference type="EMBL" id="RZT80828.1"/>
    </source>
</evidence>
<dbReference type="EMBL" id="SHKK01000001">
    <property type="protein sequence ID" value="RZT80828.1"/>
    <property type="molecule type" value="Genomic_DNA"/>
</dbReference>
<comment type="caution">
    <text evidence="1">The sequence shown here is derived from an EMBL/GenBank/DDBJ whole genome shotgun (WGS) entry which is preliminary data.</text>
</comment>
<keyword evidence="2" id="KW-1185">Reference proteome</keyword>
<protein>
    <submittedName>
        <fullName evidence="1">Uncharacterized protein</fullName>
    </submittedName>
</protein>
<name>A0A4Q7UJZ0_9ACTN</name>
<sequence length="36" mass="4004">MVHFRPHPVRGVLLTFSGADPVRPPILAVCPIPTRR</sequence>
<reference evidence="1 2" key="1">
    <citation type="submission" date="2019-02" db="EMBL/GenBank/DDBJ databases">
        <title>Sequencing the genomes of 1000 actinobacteria strains.</title>
        <authorList>
            <person name="Klenk H.-P."/>
        </authorList>
    </citation>
    <scope>NUCLEOTIDE SEQUENCE [LARGE SCALE GENOMIC DNA]</scope>
    <source>
        <strain evidence="1 2">DSM 45888</strain>
    </source>
</reference>
<evidence type="ECO:0000313" key="2">
    <source>
        <dbReference type="Proteomes" id="UP000293781"/>
    </source>
</evidence>
<dbReference type="Proteomes" id="UP000293781">
    <property type="component" value="Unassembled WGS sequence"/>
</dbReference>
<dbReference type="AlphaFoldDB" id="A0A4Q7UJZ0"/>
<gene>
    <name evidence="1" type="ORF">EV382_4090</name>
</gene>
<accession>A0A4Q7UJZ0</accession>